<evidence type="ECO:0000259" key="3">
    <source>
        <dbReference type="Pfam" id="PF04773"/>
    </source>
</evidence>
<keyword evidence="2" id="KW-0732">Signal</keyword>
<feature type="chain" id="PRO_5012168110" description="FecR protein domain-containing protein" evidence="2">
    <location>
        <begin position="38"/>
        <end position="338"/>
    </location>
</feature>
<dbReference type="Pfam" id="PF04773">
    <property type="entry name" value="FecR"/>
    <property type="match status" value="1"/>
</dbReference>
<proteinExistence type="predicted"/>
<protein>
    <recommendedName>
        <fullName evidence="3">FecR protein domain-containing protein</fullName>
    </recommendedName>
</protein>
<feature type="domain" description="FecR protein" evidence="3">
    <location>
        <begin position="94"/>
        <end position="188"/>
    </location>
</feature>
<evidence type="ECO:0000313" key="5">
    <source>
        <dbReference type="Proteomes" id="UP000193675"/>
    </source>
</evidence>
<dbReference type="Proteomes" id="UP000193675">
    <property type="component" value="Unassembled WGS sequence"/>
</dbReference>
<evidence type="ECO:0000313" key="4">
    <source>
        <dbReference type="EMBL" id="ORL62618.1"/>
    </source>
</evidence>
<dbReference type="PIRSF" id="PIRSF029644">
    <property type="entry name" value="UCP029644"/>
    <property type="match status" value="1"/>
</dbReference>
<accession>A0A1X0ZSF5</accession>
<dbReference type="InterPro" id="IPR016930">
    <property type="entry name" value="UCP029644"/>
</dbReference>
<sequence>MTALLFASNLVSLPLRPACLALAFGGLLALLAGPAPATPAKTERPPYIELGQACLPQPLPASVLYLAGDAWKVDAKGNQTPLEEGMAIDEQEGVKTSPTAFVSLLLGDGSRIVLPSSSHVTLHLDEQKGIAQVALRAGQVESYVLKRISDHDRFQVLTPVGVLGVRGTHFRARIEDRQALAEVLDGRVAVNRDLTNDDLPGAGKRPPRKLPQARAEPDDVLLDARRGLKIKAQGKLTPVDLLPAPQLRGQGGEHGQSRQWTLYLAPVQGAKRYRAQVASDPDFLHIQQERFSSTPQVSFSDLEAAFYHVRLSAFDSEGLEGQTSVYDILYYPRRSDAQ</sequence>
<gene>
    <name evidence="4" type="ORF">B7H17_17940</name>
</gene>
<feature type="signal peptide" evidence="2">
    <location>
        <begin position="1"/>
        <end position="37"/>
    </location>
</feature>
<comment type="caution">
    <text evidence="4">The sequence shown here is derived from an EMBL/GenBank/DDBJ whole genome shotgun (WGS) entry which is preliminary data.</text>
</comment>
<dbReference type="AlphaFoldDB" id="A0A1X0ZSF5"/>
<evidence type="ECO:0000256" key="2">
    <source>
        <dbReference type="SAM" id="SignalP"/>
    </source>
</evidence>
<dbReference type="OrthoDB" id="9813091at2"/>
<dbReference type="InterPro" id="IPR006860">
    <property type="entry name" value="FecR"/>
</dbReference>
<dbReference type="PANTHER" id="PTHR38731">
    <property type="entry name" value="LIPL45-RELATED LIPOPROTEIN-RELATED"/>
    <property type="match status" value="1"/>
</dbReference>
<organism evidence="4 5">
    <name type="scientific">Pseudomonas putida</name>
    <name type="common">Arthrobacter siderocapsulatus</name>
    <dbReference type="NCBI Taxonomy" id="303"/>
    <lineage>
        <taxon>Bacteria</taxon>
        <taxon>Pseudomonadati</taxon>
        <taxon>Pseudomonadota</taxon>
        <taxon>Gammaproteobacteria</taxon>
        <taxon>Pseudomonadales</taxon>
        <taxon>Pseudomonadaceae</taxon>
        <taxon>Pseudomonas</taxon>
    </lineage>
</organism>
<evidence type="ECO:0000256" key="1">
    <source>
        <dbReference type="SAM" id="MobiDB-lite"/>
    </source>
</evidence>
<dbReference type="PANTHER" id="PTHR38731:SF1">
    <property type="entry name" value="FECR PROTEIN DOMAIN-CONTAINING PROTEIN"/>
    <property type="match status" value="1"/>
</dbReference>
<feature type="region of interest" description="Disordered" evidence="1">
    <location>
        <begin position="194"/>
        <end position="216"/>
    </location>
</feature>
<dbReference type="RefSeq" id="WP_084858055.1">
    <property type="nucleotide sequence ID" value="NZ_NBWC01000028.1"/>
</dbReference>
<reference evidence="4 5" key="1">
    <citation type="submission" date="2017-04" db="EMBL/GenBank/DDBJ databases">
        <title>Presence of VIM-2 positive Pseudomonas species in chickens and their surrounding environment.</title>
        <authorList>
            <person name="Zhang R."/>
        </authorList>
    </citation>
    <scope>NUCLEOTIDE SEQUENCE [LARGE SCALE GENOMIC DNA]</scope>
    <source>
        <strain evidence="4 5">DZ-C18</strain>
    </source>
</reference>
<dbReference type="EMBL" id="NBWC01000028">
    <property type="protein sequence ID" value="ORL62618.1"/>
    <property type="molecule type" value="Genomic_DNA"/>
</dbReference>
<name>A0A1X0ZSF5_PSEPU</name>
<dbReference type="Gene3D" id="2.60.120.1440">
    <property type="match status" value="1"/>
</dbReference>